<dbReference type="Proteomes" id="UP000523139">
    <property type="component" value="Unassembled WGS sequence"/>
</dbReference>
<dbReference type="Gene3D" id="3.30.870.10">
    <property type="entry name" value="Endonuclease Chain A"/>
    <property type="match status" value="1"/>
</dbReference>
<dbReference type="AlphaFoldDB" id="A0A7X8TK04"/>
<evidence type="ECO:0000313" key="2">
    <source>
        <dbReference type="Proteomes" id="UP000523139"/>
    </source>
</evidence>
<dbReference type="RefSeq" id="WP_168887721.1">
    <property type="nucleotide sequence ID" value="NZ_JABAHY010000008.1"/>
</dbReference>
<name>A0A7X8TK04_9MICC</name>
<organism evidence="1 2">
    <name type="scientific">Nesterenkonia sedimenti</name>
    <dbReference type="NCBI Taxonomy" id="1463632"/>
    <lineage>
        <taxon>Bacteria</taxon>
        <taxon>Bacillati</taxon>
        <taxon>Actinomycetota</taxon>
        <taxon>Actinomycetes</taxon>
        <taxon>Micrococcales</taxon>
        <taxon>Micrococcaceae</taxon>
        <taxon>Nesterenkonia</taxon>
    </lineage>
</organism>
<proteinExistence type="predicted"/>
<evidence type="ECO:0008006" key="3">
    <source>
        <dbReference type="Google" id="ProtNLM"/>
    </source>
</evidence>
<comment type="caution">
    <text evidence="1">The sequence shown here is derived from an EMBL/GenBank/DDBJ whole genome shotgun (WGS) entry which is preliminary data.</text>
</comment>
<accession>A0A7X8TK04</accession>
<keyword evidence="2" id="KW-1185">Reference proteome</keyword>
<sequence length="631" mass="68483">MLEPNNRSLLTEMLQPPRGYSLAHAVGTTFTLDLATALSIPLSFASRNLVAHDDVGILAALAQYSDRITIFTQAGHISSGMRSELVALLEEVIHPVNPTTGIFHPKVWFLEFEKDDDVGNQSPGSAAREPQRAYRFLCLSRNLTEDRSWDLSVRLDGKSATPANHDECTRRNQPLVDLLTRLPEMSISGVPAERTQQIHGLAERVSLVDWELPPGITDLEFHLLDGSDGRLPNGSAMFEVPARDVLTISPFVTAQGMHAAFGDVSQFSTLISRPDAIDQLPTEALQTGSAATSLQTFVLDDLLTEVEGTEAGTLSGLHAKAVFLRERRYSSRSRALIGSANLTGGGLHRNVELMVELHGHTRQLGPEKVLESLRSMLEPYPSNGGQEASDVEVGRQALAAQLRQLAVGKFHLEVTDGDPYGAEIWCEPSVHEKVSELTEQGIELTWALHTQKGQNQPMPTHAEERTELRNLQLAAISPFLQLTATQRIDGTEISDSTIVSAELHHDVPGRRDAVLARGIADSEAFFKLLALLLNTGAEGIGLGAANGEAAGQWGSHAAHPALFESLLRSLARGDDGLEVVQRILAEIQNQSEGEGQEAINLPEGFTELWANVWTARQSQLQSGKGKKGATS</sequence>
<dbReference type="EMBL" id="JABAHY010000008">
    <property type="protein sequence ID" value="NLS10235.1"/>
    <property type="molecule type" value="Genomic_DNA"/>
</dbReference>
<gene>
    <name evidence="1" type="ORF">HGQ17_09570</name>
</gene>
<protein>
    <recommendedName>
        <fullName evidence="3">PLD phosphodiesterase domain-containing protein</fullName>
    </recommendedName>
</protein>
<reference evidence="1 2" key="1">
    <citation type="submission" date="2020-04" db="EMBL/GenBank/DDBJ databases">
        <title>Nesterenkonia sp. nov., isolated from marine sediment.</title>
        <authorList>
            <person name="Zhang G."/>
        </authorList>
    </citation>
    <scope>NUCLEOTIDE SEQUENCE [LARGE SCALE GENOMIC DNA]</scope>
    <source>
        <strain evidence="1 2">MY13</strain>
    </source>
</reference>
<evidence type="ECO:0000313" key="1">
    <source>
        <dbReference type="EMBL" id="NLS10235.1"/>
    </source>
</evidence>